<feature type="chain" id="PRO_5005893478" description="beta-mannosidase" evidence="11">
    <location>
        <begin position="30"/>
        <end position="911"/>
    </location>
</feature>
<evidence type="ECO:0000259" key="14">
    <source>
        <dbReference type="Pfam" id="PF22666"/>
    </source>
</evidence>
<sequence length="911" mass="105071">MLSIHLLNQPFLILKLLIIEVFLIALCDSLETEKIDLSKIQWQFFSNSGKINGTTTIPSNIYTDLYHNHLIDEPLRGDNDVRFDWVGKTDWIYTTNFTVPNCWREYKVVLLKIDGLDTVANVWLNNELILESRNQFLSYLLPIRSWNPTNNLTVVFTSPVQYAEKQAYLYYLSHMHEVPPVCPPSSYHGECHVNFIRKMQCSFGWDWGPSFPTVGIWQPMSVIGFKTLFVDRLSATIKRTKGYFFVTAELISYSAISEDVVLVLKILELKISNSSIHKLLGMQKKILKSSLIVAANDVALWWPNGYGSQKLYELTAEVNFKGKVFTTSPIKIGFRTVVLDQSHVDNKQPEKGRNFYFKVNDVPIFLKGTNWIPISLFQTEDQSERLRFLLSSVIAGNMNAMRVWGGGRYETDELYELADQMGILLWHDFMFACALYPTDAPFLSSVRSEISQQVWRLRHHPSILVWAGNNENELGIANNWYMTFNYEYEEKLHDYMKLYNNTVKTVVMKLDDTRPYAFSSPSNGLESEKAGGISQTPGDEKFGDIHYYADGVDLWHDYTYQIPRCATEYGVQSLPAKETMLRYLNESDYNFMSEVFLNRQHRPAGTALLLANVYSHFKISNECSNQTDEFNNTNRCLFLERFTYYTQMHQALAYQMETEHYRRWRGRFDENGLGNTMCALYWQLNDVWSAPSWSSIDFSLNWKPVHYFARRFFAGVIVSTYLDKNNNLEVFVVSDVMYSLKQHILALDMFAWTGGFRPVYSEKKTINIRPQSSERIQFRSNGFAGSEEEYIIRVRLLSSRGIQVGYDSILLPDRLFKAIHIDMSHLGNVSIGSFLQTGVKEYKLKVAATGPAPLVWLTIPTRATGWFSDNAFTMVEPEKTVKLILWSETGSPLKVDEIKICSLKNCGRTLS</sequence>
<dbReference type="InterPro" id="IPR013783">
    <property type="entry name" value="Ig-like_fold"/>
</dbReference>
<name>A0A0N5AW60_9BILA</name>
<dbReference type="Gene3D" id="2.60.120.260">
    <property type="entry name" value="Galactose-binding domain-like"/>
    <property type="match status" value="1"/>
</dbReference>
<proteinExistence type="inferred from homology"/>
<dbReference type="InterPro" id="IPR017853">
    <property type="entry name" value="GH"/>
</dbReference>
<dbReference type="SUPFAM" id="SSF49303">
    <property type="entry name" value="beta-Galactosidase/glucuronidase domain"/>
    <property type="match status" value="1"/>
</dbReference>
<dbReference type="SUPFAM" id="SSF49785">
    <property type="entry name" value="Galactose-binding domain-like"/>
    <property type="match status" value="1"/>
</dbReference>
<comment type="subcellular location">
    <subcellularLocation>
        <location evidence="2">Lysosome</location>
    </subcellularLocation>
</comment>
<keyword evidence="6" id="KW-0378">Hydrolase</keyword>
<evidence type="ECO:0000256" key="8">
    <source>
        <dbReference type="ARBA" id="ARBA00023228"/>
    </source>
</evidence>
<dbReference type="Pfam" id="PF17753">
    <property type="entry name" value="Ig_mannosidase"/>
    <property type="match status" value="1"/>
</dbReference>
<dbReference type="Proteomes" id="UP000046393">
    <property type="component" value="Unplaced"/>
</dbReference>
<evidence type="ECO:0000256" key="9">
    <source>
        <dbReference type="ARBA" id="ARBA00023295"/>
    </source>
</evidence>
<evidence type="ECO:0000313" key="15">
    <source>
        <dbReference type="Proteomes" id="UP000046393"/>
    </source>
</evidence>
<dbReference type="InterPro" id="IPR008979">
    <property type="entry name" value="Galactose-bd-like_sf"/>
</dbReference>
<dbReference type="PANTHER" id="PTHR43730:SF1">
    <property type="entry name" value="BETA-MANNOSIDASE"/>
    <property type="match status" value="1"/>
</dbReference>
<evidence type="ECO:0000256" key="6">
    <source>
        <dbReference type="ARBA" id="ARBA00022801"/>
    </source>
</evidence>
<dbReference type="Pfam" id="PF00703">
    <property type="entry name" value="Glyco_hydro_2"/>
    <property type="match status" value="1"/>
</dbReference>
<keyword evidence="8" id="KW-0458">Lysosome</keyword>
<evidence type="ECO:0000256" key="5">
    <source>
        <dbReference type="ARBA" id="ARBA00022729"/>
    </source>
</evidence>
<dbReference type="AlphaFoldDB" id="A0A0N5AW60"/>
<evidence type="ECO:0000256" key="11">
    <source>
        <dbReference type="SAM" id="SignalP"/>
    </source>
</evidence>
<keyword evidence="5 11" id="KW-0732">Signal</keyword>
<dbReference type="FunFam" id="2.60.120.260:FF:000060">
    <property type="entry name" value="Probable beta-mannosidase"/>
    <property type="match status" value="1"/>
</dbReference>
<protein>
    <recommendedName>
        <fullName evidence="4">beta-mannosidase</fullName>
        <ecNumber evidence="4">3.2.1.25</ecNumber>
    </recommendedName>
    <alternativeName>
        <fullName evidence="10">Mannanase</fullName>
    </alternativeName>
</protein>
<keyword evidence="15" id="KW-1185">Reference proteome</keyword>
<dbReference type="SUPFAM" id="SSF51445">
    <property type="entry name" value="(Trans)glycosidases"/>
    <property type="match status" value="1"/>
</dbReference>
<feature type="domain" description="Glycoside hydrolase family 2 immunoglobulin-like beta-sandwich" evidence="12">
    <location>
        <begin position="246"/>
        <end position="335"/>
    </location>
</feature>
<dbReference type="InterPro" id="IPR054593">
    <property type="entry name" value="Beta-mannosidase-like_N2"/>
</dbReference>
<dbReference type="InterPro" id="IPR006102">
    <property type="entry name" value="Ig-like_GH2"/>
</dbReference>
<organism evidence="15 16">
    <name type="scientific">Syphacia muris</name>
    <dbReference type="NCBI Taxonomy" id="451379"/>
    <lineage>
        <taxon>Eukaryota</taxon>
        <taxon>Metazoa</taxon>
        <taxon>Ecdysozoa</taxon>
        <taxon>Nematoda</taxon>
        <taxon>Chromadorea</taxon>
        <taxon>Rhabditida</taxon>
        <taxon>Spirurina</taxon>
        <taxon>Oxyuridomorpha</taxon>
        <taxon>Oxyuroidea</taxon>
        <taxon>Oxyuridae</taxon>
        <taxon>Syphacia</taxon>
    </lineage>
</organism>
<evidence type="ECO:0000256" key="1">
    <source>
        <dbReference type="ARBA" id="ARBA00000829"/>
    </source>
</evidence>
<dbReference type="GO" id="GO:0004567">
    <property type="term" value="F:beta-mannosidase activity"/>
    <property type="evidence" value="ECO:0007669"/>
    <property type="project" value="UniProtKB-EC"/>
</dbReference>
<dbReference type="InterPro" id="IPR036156">
    <property type="entry name" value="Beta-gal/glucu_dom_sf"/>
</dbReference>
<keyword evidence="9" id="KW-0326">Glycosidase</keyword>
<dbReference type="FunFam" id="3.20.20.80:FF:000050">
    <property type="entry name" value="Beta-mannosidase B"/>
    <property type="match status" value="1"/>
</dbReference>
<comment type="catalytic activity">
    <reaction evidence="1">
        <text>Hydrolysis of terminal, non-reducing beta-D-mannose residues in beta-D-mannosides.</text>
        <dbReference type="EC" id="3.2.1.25"/>
    </reaction>
</comment>
<dbReference type="GO" id="GO:0006516">
    <property type="term" value="P:glycoprotein catabolic process"/>
    <property type="evidence" value="ECO:0007669"/>
    <property type="project" value="TreeGrafter"/>
</dbReference>
<evidence type="ECO:0000256" key="3">
    <source>
        <dbReference type="ARBA" id="ARBA00007401"/>
    </source>
</evidence>
<comment type="similarity">
    <text evidence="3">Belongs to the glycosyl hydrolase 2 family.</text>
</comment>
<evidence type="ECO:0000259" key="12">
    <source>
        <dbReference type="Pfam" id="PF00703"/>
    </source>
</evidence>
<keyword evidence="7" id="KW-0325">Glycoprotein</keyword>
<dbReference type="STRING" id="451379.A0A0N5AW60"/>
<feature type="domain" description="Beta-mannosidase Ig-fold" evidence="13">
    <location>
        <begin position="840"/>
        <end position="906"/>
    </location>
</feature>
<dbReference type="Gene3D" id="2.60.40.10">
    <property type="entry name" value="Immunoglobulins"/>
    <property type="match status" value="3"/>
</dbReference>
<dbReference type="Pfam" id="PF22666">
    <property type="entry name" value="Glyco_hydro_2_N2"/>
    <property type="match status" value="1"/>
</dbReference>
<feature type="domain" description="Beta-mannosidase-like galactose-binding" evidence="14">
    <location>
        <begin position="42"/>
        <end position="218"/>
    </location>
</feature>
<dbReference type="GO" id="GO:0005764">
    <property type="term" value="C:lysosome"/>
    <property type="evidence" value="ECO:0007669"/>
    <property type="project" value="UniProtKB-SubCell"/>
</dbReference>
<evidence type="ECO:0000313" key="16">
    <source>
        <dbReference type="WBParaSite" id="SMUV_0000914701-mRNA-1"/>
    </source>
</evidence>
<evidence type="ECO:0000256" key="10">
    <source>
        <dbReference type="ARBA" id="ARBA00033445"/>
    </source>
</evidence>
<evidence type="ECO:0000256" key="4">
    <source>
        <dbReference type="ARBA" id="ARBA00012754"/>
    </source>
</evidence>
<dbReference type="Gene3D" id="3.20.20.80">
    <property type="entry name" value="Glycosidases"/>
    <property type="match status" value="1"/>
</dbReference>
<dbReference type="InterPro" id="IPR050887">
    <property type="entry name" value="Beta-mannosidase_GH2"/>
</dbReference>
<dbReference type="InterPro" id="IPR041625">
    <property type="entry name" value="Beta-mannosidase_Ig"/>
</dbReference>
<feature type="signal peptide" evidence="11">
    <location>
        <begin position="1"/>
        <end position="29"/>
    </location>
</feature>
<dbReference type="PANTHER" id="PTHR43730">
    <property type="entry name" value="BETA-MANNOSIDASE"/>
    <property type="match status" value="1"/>
</dbReference>
<evidence type="ECO:0000256" key="7">
    <source>
        <dbReference type="ARBA" id="ARBA00023180"/>
    </source>
</evidence>
<evidence type="ECO:0000256" key="2">
    <source>
        <dbReference type="ARBA" id="ARBA00004371"/>
    </source>
</evidence>
<accession>A0A0N5AW60</accession>
<evidence type="ECO:0000259" key="13">
    <source>
        <dbReference type="Pfam" id="PF17753"/>
    </source>
</evidence>
<dbReference type="WBParaSite" id="SMUV_0000914701-mRNA-1">
    <property type="protein sequence ID" value="SMUV_0000914701-mRNA-1"/>
    <property type="gene ID" value="SMUV_0000914701"/>
</dbReference>
<reference evidence="16" key="1">
    <citation type="submission" date="2017-02" db="UniProtKB">
        <authorList>
            <consortium name="WormBaseParasite"/>
        </authorList>
    </citation>
    <scope>IDENTIFICATION</scope>
</reference>
<dbReference type="EC" id="3.2.1.25" evidence="4"/>
<dbReference type="GO" id="GO:0005975">
    <property type="term" value="P:carbohydrate metabolic process"/>
    <property type="evidence" value="ECO:0007669"/>
    <property type="project" value="InterPro"/>
</dbReference>